<dbReference type="Proteomes" id="UP000318483">
    <property type="component" value="Plasmid unnamed3"/>
</dbReference>
<dbReference type="GO" id="GO:0003824">
    <property type="term" value="F:catalytic activity"/>
    <property type="evidence" value="ECO:0007669"/>
    <property type="project" value="InterPro"/>
</dbReference>
<proteinExistence type="predicted"/>
<dbReference type="AlphaFoldDB" id="A0A5B8IZR1"/>
<gene>
    <name evidence="7" type="ORF">FPZ52_15110</name>
</gene>
<dbReference type="Gene3D" id="3.40.50.300">
    <property type="entry name" value="P-loop containing nucleotide triphosphate hydrolases"/>
    <property type="match status" value="1"/>
</dbReference>
<dbReference type="Pfam" id="PF00158">
    <property type="entry name" value="Sigma54_activat"/>
    <property type="match status" value="1"/>
</dbReference>
<dbReference type="PRINTS" id="PR01590">
    <property type="entry name" value="HTHFIS"/>
</dbReference>
<reference evidence="7 8" key="1">
    <citation type="submission" date="2019-07" db="EMBL/GenBank/DDBJ databases">
        <title>Litoreibacter alkalisoli sp. nov., isolated from saline-alkaline soil.</title>
        <authorList>
            <person name="Wang S."/>
            <person name="Xu L."/>
            <person name="Xing Y.-T."/>
            <person name="Sun J.-Q."/>
        </authorList>
    </citation>
    <scope>NUCLEOTIDE SEQUENCE [LARGE SCALE GENOMIC DNA]</scope>
    <source>
        <strain evidence="7 8">LN3S51</strain>
        <plasmid evidence="7 8">unnamed3</plasmid>
    </source>
</reference>
<evidence type="ECO:0000256" key="3">
    <source>
        <dbReference type="ARBA" id="ARBA00023012"/>
    </source>
</evidence>
<dbReference type="InterPro" id="IPR009215">
    <property type="entry name" value="TIM-br_IGPS-like"/>
</dbReference>
<dbReference type="SUPFAM" id="SSF46689">
    <property type="entry name" value="Homeodomain-like"/>
    <property type="match status" value="1"/>
</dbReference>
<keyword evidence="8" id="KW-1185">Reference proteome</keyword>
<evidence type="ECO:0000256" key="2">
    <source>
        <dbReference type="ARBA" id="ARBA00022840"/>
    </source>
</evidence>
<keyword evidence="5" id="KW-0804">Transcription</keyword>
<dbReference type="RefSeq" id="WP_146366459.1">
    <property type="nucleotide sequence ID" value="NZ_CP042264.1"/>
</dbReference>
<dbReference type="InterPro" id="IPR013785">
    <property type="entry name" value="Aldolase_TIM"/>
</dbReference>
<dbReference type="GO" id="GO:0000160">
    <property type="term" value="P:phosphorelay signal transduction system"/>
    <property type="evidence" value="ECO:0007669"/>
    <property type="project" value="UniProtKB-KW"/>
</dbReference>
<protein>
    <recommendedName>
        <fullName evidence="6">Sigma-54 factor interaction domain-containing protein</fullName>
    </recommendedName>
</protein>
<accession>A0A5B8IZR1</accession>
<dbReference type="GO" id="GO:0006355">
    <property type="term" value="P:regulation of DNA-templated transcription"/>
    <property type="evidence" value="ECO:0007669"/>
    <property type="project" value="InterPro"/>
</dbReference>
<evidence type="ECO:0000256" key="1">
    <source>
        <dbReference type="ARBA" id="ARBA00022741"/>
    </source>
</evidence>
<dbReference type="GO" id="GO:0043565">
    <property type="term" value="F:sequence-specific DNA binding"/>
    <property type="evidence" value="ECO:0007669"/>
    <property type="project" value="InterPro"/>
</dbReference>
<evidence type="ECO:0000256" key="4">
    <source>
        <dbReference type="ARBA" id="ARBA00023015"/>
    </source>
</evidence>
<keyword evidence="4" id="KW-0805">Transcription regulation</keyword>
<dbReference type="Gene3D" id="1.10.8.60">
    <property type="match status" value="1"/>
</dbReference>
<dbReference type="InterPro" id="IPR027417">
    <property type="entry name" value="P-loop_NTPase"/>
</dbReference>
<dbReference type="InterPro" id="IPR058031">
    <property type="entry name" value="AAA_lid_NorR"/>
</dbReference>
<evidence type="ECO:0000259" key="6">
    <source>
        <dbReference type="PROSITE" id="PS50045"/>
    </source>
</evidence>
<sequence>MSEVSPNPLLRRDKGRMLIGAAIGTGLAANFAMRGGADFLLALNAGRLRSMGEPSISSMIAFNEANSFVMGFAESEILPRANVPVIFGACCFDPRTDLPQLVDTARRSGFAGIANFPTASMLSGSMRQRLEDADLGYDREMELLALARDAGLATLAYSHSVHEAEQAAASSAEMVIIGLGWNQGGAEGAPEDDGTLRAIEEAAIHVDRAARAVGSISKGTLCLVEGGPIVSPRHLEELCGFVNIDGYVGGSTIDRVPIESAIEATTASFKTIGARSTAPDTSDTMQPVFPIQLAGRSETIRRARDQLMRVSESDVAVHIAVPDTAGTRSVAETLHRLSRRRRREAVTICLDGSNSEERRLEIFGHVAGAHPNRDRGRIGVLEAAGGATLILDCVADTSCALIQEVADAVRLGQAKQIGGTRTYPVDLRLILVSGMDMAATPGLVHLPVPRLSDRTEDVSSVLDLVLRDLRARMRRPLLRLDAAAWRRLVDYDWPGDVDELRRSVENAALAGNSDVITPVELGDLKSPDAGRSLFASEKDWILDGLRRNRFNRSETAVYLGISRKTLYNKIRRYALDREGTRT</sequence>
<dbReference type="InterPro" id="IPR051353">
    <property type="entry name" value="Tobamovirus_resist_UPF0261"/>
</dbReference>
<organism evidence="7 8">
    <name type="scientific">Qingshengfaniella alkalisoli</name>
    <dbReference type="NCBI Taxonomy" id="2599296"/>
    <lineage>
        <taxon>Bacteria</taxon>
        <taxon>Pseudomonadati</taxon>
        <taxon>Pseudomonadota</taxon>
        <taxon>Alphaproteobacteria</taxon>
        <taxon>Rhodobacterales</taxon>
        <taxon>Paracoccaceae</taxon>
        <taxon>Qingshengfaniella</taxon>
    </lineage>
</organism>
<evidence type="ECO:0000313" key="7">
    <source>
        <dbReference type="EMBL" id="QDY71043.1"/>
    </source>
</evidence>
<dbReference type="PROSITE" id="PS50045">
    <property type="entry name" value="SIGMA54_INTERACT_4"/>
    <property type="match status" value="1"/>
</dbReference>
<dbReference type="InterPro" id="IPR002197">
    <property type="entry name" value="HTH_Fis"/>
</dbReference>
<dbReference type="Gene3D" id="1.10.10.60">
    <property type="entry name" value="Homeodomain-like"/>
    <property type="match status" value="1"/>
</dbReference>
<evidence type="ECO:0000256" key="5">
    <source>
        <dbReference type="ARBA" id="ARBA00023163"/>
    </source>
</evidence>
<dbReference type="OrthoDB" id="9805644at2"/>
<name>A0A5B8IZR1_9RHOB</name>
<dbReference type="GO" id="GO:0005524">
    <property type="term" value="F:ATP binding"/>
    <property type="evidence" value="ECO:0007669"/>
    <property type="project" value="InterPro"/>
</dbReference>
<dbReference type="Gene3D" id="3.20.20.70">
    <property type="entry name" value="Aldolase class I"/>
    <property type="match status" value="1"/>
</dbReference>
<dbReference type="Pfam" id="PF25601">
    <property type="entry name" value="AAA_lid_14"/>
    <property type="match status" value="1"/>
</dbReference>
<keyword evidence="3" id="KW-0902">Two-component regulatory system</keyword>
<geneLocation type="plasmid" evidence="7 8">
    <name>unnamed3</name>
</geneLocation>
<dbReference type="InterPro" id="IPR015813">
    <property type="entry name" value="Pyrv/PenolPyrv_kinase-like_dom"/>
</dbReference>
<dbReference type="SUPFAM" id="SSF51621">
    <property type="entry name" value="Phosphoenolpyruvate/pyruvate domain"/>
    <property type="match status" value="1"/>
</dbReference>
<dbReference type="PANTHER" id="PTHR31862">
    <property type="entry name" value="UPF0261 DOMAIN PROTEIN (AFU_ORTHOLOGUE AFUA_1G10120)"/>
    <property type="match status" value="1"/>
</dbReference>
<dbReference type="InterPro" id="IPR002078">
    <property type="entry name" value="Sigma_54_int"/>
</dbReference>
<dbReference type="Pfam" id="PF09370">
    <property type="entry name" value="PEP_hydrolase"/>
    <property type="match status" value="1"/>
</dbReference>
<dbReference type="Pfam" id="PF02954">
    <property type="entry name" value="HTH_8"/>
    <property type="match status" value="1"/>
</dbReference>
<dbReference type="InterPro" id="IPR009057">
    <property type="entry name" value="Homeodomain-like_sf"/>
</dbReference>
<dbReference type="EMBL" id="CP042264">
    <property type="protein sequence ID" value="QDY71043.1"/>
    <property type="molecule type" value="Genomic_DNA"/>
</dbReference>
<dbReference type="PANTHER" id="PTHR31862:SF1">
    <property type="entry name" value="UPF0261 DOMAIN PROTEIN (AFU_ORTHOLOGUE AFUA_1G10120)"/>
    <property type="match status" value="1"/>
</dbReference>
<keyword evidence="1" id="KW-0547">Nucleotide-binding</keyword>
<dbReference type="KEGG" id="lit:FPZ52_15110"/>
<feature type="domain" description="Sigma-54 factor interaction" evidence="6">
    <location>
        <begin position="293"/>
        <end position="509"/>
    </location>
</feature>
<keyword evidence="7" id="KW-0614">Plasmid</keyword>
<dbReference type="SUPFAM" id="SSF52540">
    <property type="entry name" value="P-loop containing nucleoside triphosphate hydrolases"/>
    <property type="match status" value="1"/>
</dbReference>
<evidence type="ECO:0000313" key="8">
    <source>
        <dbReference type="Proteomes" id="UP000318483"/>
    </source>
</evidence>
<keyword evidence="2" id="KW-0067">ATP-binding</keyword>